<evidence type="ECO:0000313" key="2">
    <source>
        <dbReference type="EMBL" id="MBW15530.1"/>
    </source>
</evidence>
<evidence type="ECO:0000259" key="1">
    <source>
        <dbReference type="PROSITE" id="PS50897"/>
    </source>
</evidence>
<name>A0A2H8TNE7_9HEMI</name>
<dbReference type="PROSITE" id="PS50897">
    <property type="entry name" value="CTLH"/>
    <property type="match status" value="1"/>
</dbReference>
<dbReference type="PROSITE" id="PS50896">
    <property type="entry name" value="LISH"/>
    <property type="match status" value="1"/>
</dbReference>
<dbReference type="InterPro" id="IPR013144">
    <property type="entry name" value="CRA_dom"/>
</dbReference>
<dbReference type="EMBL" id="GFXV01003725">
    <property type="protein sequence ID" value="MBW15530.1"/>
    <property type="molecule type" value="Transcribed_RNA"/>
</dbReference>
<dbReference type="AlphaFoldDB" id="A0A2H8TNE7"/>
<sequence length="230" mass="26251">MSYSPSTQPNVTKPDWLSRIENMKVNRKDMNKLIMNYLVSEGFKEAAEKFEQEAGISSPLKLNTLGNRIKVIESVQSGKMQEAITLINQLYPGLLDDDRDLYFHLQQLHLIELIKEGNIEEALVFAQAKLSEVGEGNPTILTELERTLALLAFEEPQKSPFADLLQTTHRQKVSSELNAAILRFHNQPTITPKLYNLMKLIMWAQDELDRKKVKFPHMTDFGSATLEPPK</sequence>
<dbReference type="SMART" id="SM00668">
    <property type="entry name" value="CTLH"/>
    <property type="match status" value="1"/>
</dbReference>
<organism evidence="2">
    <name type="scientific">Melanaphis sacchari</name>
    <dbReference type="NCBI Taxonomy" id="742174"/>
    <lineage>
        <taxon>Eukaryota</taxon>
        <taxon>Metazoa</taxon>
        <taxon>Ecdysozoa</taxon>
        <taxon>Arthropoda</taxon>
        <taxon>Hexapoda</taxon>
        <taxon>Insecta</taxon>
        <taxon>Pterygota</taxon>
        <taxon>Neoptera</taxon>
        <taxon>Paraneoptera</taxon>
        <taxon>Hemiptera</taxon>
        <taxon>Sternorrhyncha</taxon>
        <taxon>Aphidomorpha</taxon>
        <taxon>Aphidoidea</taxon>
        <taxon>Aphididae</taxon>
        <taxon>Aphidini</taxon>
        <taxon>Melanaphis</taxon>
    </lineage>
</organism>
<dbReference type="OrthoDB" id="2415936at2759"/>
<reference evidence="2" key="1">
    <citation type="submission" date="2017-10" db="EMBL/GenBank/DDBJ databases">
        <title>Transcriptome Assembly of Sugarcane Aphid Adults.</title>
        <authorList>
            <person name="Scully E.D."/>
            <person name="Palmer N.A."/>
            <person name="Geib S.M."/>
            <person name="Sarath G."/>
            <person name="Sattler S.E."/>
        </authorList>
    </citation>
    <scope>NUCLEOTIDE SEQUENCE</scope>
    <source>
        <tissue evidence="2">Whole body</tissue>
    </source>
</reference>
<feature type="domain" description="CTLH" evidence="1">
    <location>
        <begin position="64"/>
        <end position="121"/>
    </location>
</feature>
<dbReference type="SMART" id="SM00667">
    <property type="entry name" value="LisH"/>
    <property type="match status" value="1"/>
</dbReference>
<accession>A0A2H8TNE7</accession>
<protein>
    <submittedName>
        <fullName evidence="2">Protein C20orf11</fullName>
    </submittedName>
</protein>
<dbReference type="Pfam" id="PF08513">
    <property type="entry name" value="LisH"/>
    <property type="match status" value="1"/>
</dbReference>
<dbReference type="InterPro" id="IPR006594">
    <property type="entry name" value="LisH"/>
</dbReference>
<dbReference type="Pfam" id="PF10607">
    <property type="entry name" value="CTLH"/>
    <property type="match status" value="1"/>
</dbReference>
<dbReference type="InterPro" id="IPR024964">
    <property type="entry name" value="CTLH/CRA"/>
</dbReference>
<dbReference type="PANTHER" id="PTHR12864">
    <property type="entry name" value="RAN BINDING PROTEIN 9-RELATED"/>
    <property type="match status" value="1"/>
</dbReference>
<proteinExistence type="predicted"/>
<dbReference type="SMART" id="SM00757">
    <property type="entry name" value="CRA"/>
    <property type="match status" value="1"/>
</dbReference>
<dbReference type="InterPro" id="IPR050618">
    <property type="entry name" value="Ubq-SigPath_Reg"/>
</dbReference>
<dbReference type="GeneID" id="112602969"/>
<dbReference type="RefSeq" id="XP_025207145.1">
    <property type="nucleotide sequence ID" value="XM_025351360.1"/>
</dbReference>
<dbReference type="InterPro" id="IPR006595">
    <property type="entry name" value="CTLH_C"/>
</dbReference>